<evidence type="ECO:0000313" key="6">
    <source>
        <dbReference type="Proteomes" id="UP001304895"/>
    </source>
</evidence>
<dbReference type="Proteomes" id="UP001304895">
    <property type="component" value="Unassembled WGS sequence"/>
</dbReference>
<organism evidence="5 6">
    <name type="scientific">Trichocladium antarcticum</name>
    <dbReference type="NCBI Taxonomy" id="1450529"/>
    <lineage>
        <taxon>Eukaryota</taxon>
        <taxon>Fungi</taxon>
        <taxon>Dikarya</taxon>
        <taxon>Ascomycota</taxon>
        <taxon>Pezizomycotina</taxon>
        <taxon>Sordariomycetes</taxon>
        <taxon>Sordariomycetidae</taxon>
        <taxon>Sordariales</taxon>
        <taxon>Chaetomiaceae</taxon>
        <taxon>Trichocladium</taxon>
    </lineage>
</organism>
<evidence type="ECO:0000256" key="3">
    <source>
        <dbReference type="SAM" id="MobiDB-lite"/>
    </source>
</evidence>
<dbReference type="PROSITE" id="PS51352">
    <property type="entry name" value="THIOREDOXIN_2"/>
    <property type="match status" value="1"/>
</dbReference>
<gene>
    <name evidence="5" type="ORF">BT67DRAFT_449504</name>
</gene>
<dbReference type="Pfam" id="PF00085">
    <property type="entry name" value="Thioredoxin"/>
    <property type="match status" value="1"/>
</dbReference>
<name>A0AAN6UKS8_9PEZI</name>
<dbReference type="SUPFAM" id="SSF52833">
    <property type="entry name" value="Thioredoxin-like"/>
    <property type="match status" value="1"/>
</dbReference>
<accession>A0AAN6UKS8</accession>
<protein>
    <submittedName>
        <fullName evidence="5">Thioredoxin</fullName>
    </submittedName>
</protein>
<dbReference type="EMBL" id="MU853408">
    <property type="protein sequence ID" value="KAK4134579.1"/>
    <property type="molecule type" value="Genomic_DNA"/>
</dbReference>
<evidence type="ECO:0000256" key="2">
    <source>
        <dbReference type="ARBA" id="ARBA00023157"/>
    </source>
</evidence>
<comment type="caution">
    <text evidence="5">The sequence shown here is derived from an EMBL/GenBank/DDBJ whole genome shotgun (WGS) entry which is preliminary data.</text>
</comment>
<evidence type="ECO:0000256" key="1">
    <source>
        <dbReference type="ARBA" id="ARBA00008987"/>
    </source>
</evidence>
<reference evidence="5" key="2">
    <citation type="submission" date="2023-05" db="EMBL/GenBank/DDBJ databases">
        <authorList>
            <consortium name="Lawrence Berkeley National Laboratory"/>
            <person name="Steindorff A."/>
            <person name="Hensen N."/>
            <person name="Bonometti L."/>
            <person name="Westerberg I."/>
            <person name="Brannstrom I.O."/>
            <person name="Guillou S."/>
            <person name="Cros-Aarteil S."/>
            <person name="Calhoun S."/>
            <person name="Haridas S."/>
            <person name="Kuo A."/>
            <person name="Mondo S."/>
            <person name="Pangilinan J."/>
            <person name="Riley R."/>
            <person name="Labutti K."/>
            <person name="Andreopoulos B."/>
            <person name="Lipzen A."/>
            <person name="Chen C."/>
            <person name="Yanf M."/>
            <person name="Daum C."/>
            <person name="Ng V."/>
            <person name="Clum A."/>
            <person name="Ohm R."/>
            <person name="Martin F."/>
            <person name="Silar P."/>
            <person name="Natvig D."/>
            <person name="Lalanne C."/>
            <person name="Gautier V."/>
            <person name="Ament-Velasquez S.L."/>
            <person name="Kruys A."/>
            <person name="Hutchinson M.I."/>
            <person name="Powell A.J."/>
            <person name="Barry K."/>
            <person name="Miller A.N."/>
            <person name="Grigoriev I.V."/>
            <person name="Debuchy R."/>
            <person name="Gladieux P."/>
            <person name="Thoren M.H."/>
            <person name="Johannesson H."/>
        </authorList>
    </citation>
    <scope>NUCLEOTIDE SEQUENCE</scope>
    <source>
        <strain evidence="5">CBS 123565</strain>
    </source>
</reference>
<dbReference type="PRINTS" id="PR00421">
    <property type="entry name" value="THIOREDOXIN"/>
</dbReference>
<dbReference type="PANTHER" id="PTHR46115">
    <property type="entry name" value="THIOREDOXIN-LIKE PROTEIN 1"/>
    <property type="match status" value="1"/>
</dbReference>
<keyword evidence="2" id="KW-1015">Disulfide bond</keyword>
<dbReference type="Gene3D" id="3.40.30.10">
    <property type="entry name" value="Glutaredoxin"/>
    <property type="match status" value="1"/>
</dbReference>
<keyword evidence="6" id="KW-1185">Reference proteome</keyword>
<dbReference type="InterPro" id="IPR036249">
    <property type="entry name" value="Thioredoxin-like_sf"/>
</dbReference>
<dbReference type="CDD" id="cd02947">
    <property type="entry name" value="TRX_family"/>
    <property type="match status" value="1"/>
</dbReference>
<sequence>MTVHILETRDQFKETIAKNEVVILDAFAIWCGPCKAIAPQVAKWSEDPKYKDKIYFAKFDVDAVPELAAELGIRAMPTFIIFKNGEKVEEFLGANPPALLNLLNKHNPAEDEGAEGAETAKTE</sequence>
<dbReference type="InterPro" id="IPR013766">
    <property type="entry name" value="Thioredoxin_domain"/>
</dbReference>
<reference evidence="5" key="1">
    <citation type="journal article" date="2023" name="Mol. Phylogenet. Evol.">
        <title>Genome-scale phylogeny and comparative genomics of the fungal order Sordariales.</title>
        <authorList>
            <person name="Hensen N."/>
            <person name="Bonometti L."/>
            <person name="Westerberg I."/>
            <person name="Brannstrom I.O."/>
            <person name="Guillou S."/>
            <person name="Cros-Aarteil S."/>
            <person name="Calhoun S."/>
            <person name="Haridas S."/>
            <person name="Kuo A."/>
            <person name="Mondo S."/>
            <person name="Pangilinan J."/>
            <person name="Riley R."/>
            <person name="LaButti K."/>
            <person name="Andreopoulos B."/>
            <person name="Lipzen A."/>
            <person name="Chen C."/>
            <person name="Yan M."/>
            <person name="Daum C."/>
            <person name="Ng V."/>
            <person name="Clum A."/>
            <person name="Steindorff A."/>
            <person name="Ohm R.A."/>
            <person name="Martin F."/>
            <person name="Silar P."/>
            <person name="Natvig D.O."/>
            <person name="Lalanne C."/>
            <person name="Gautier V."/>
            <person name="Ament-Velasquez S.L."/>
            <person name="Kruys A."/>
            <person name="Hutchinson M.I."/>
            <person name="Powell A.J."/>
            <person name="Barry K."/>
            <person name="Miller A.N."/>
            <person name="Grigoriev I.V."/>
            <person name="Debuchy R."/>
            <person name="Gladieux P."/>
            <person name="Hiltunen Thoren M."/>
            <person name="Johannesson H."/>
        </authorList>
    </citation>
    <scope>NUCLEOTIDE SEQUENCE</scope>
    <source>
        <strain evidence="5">CBS 123565</strain>
    </source>
</reference>
<evidence type="ECO:0000313" key="5">
    <source>
        <dbReference type="EMBL" id="KAK4134579.1"/>
    </source>
</evidence>
<feature type="domain" description="Thioredoxin" evidence="4">
    <location>
        <begin position="1"/>
        <end position="108"/>
    </location>
</feature>
<dbReference type="AlphaFoldDB" id="A0AAN6UKS8"/>
<evidence type="ECO:0000259" key="4">
    <source>
        <dbReference type="PROSITE" id="PS51352"/>
    </source>
</evidence>
<proteinExistence type="inferred from homology"/>
<comment type="similarity">
    <text evidence="1">Belongs to the thioredoxin family.</text>
</comment>
<feature type="region of interest" description="Disordered" evidence="3">
    <location>
        <begin position="104"/>
        <end position="123"/>
    </location>
</feature>